<name>A0A3B1DF46_9ZZZZ</name>
<accession>A0A3B1DF46</accession>
<sequence>MGIPMNKLGRGRSATVLGLTAQGAFRNRLLDLGLVPGTSVERVMTSPAGDPVCYRIRGAMIALRSSDAACVRVQD</sequence>
<dbReference type="PANTHER" id="PTHR42954:SF2">
    <property type="entry name" value="FE(2+) TRANSPORT PROTEIN A"/>
    <property type="match status" value="1"/>
</dbReference>
<proteinExistence type="predicted"/>
<dbReference type="SUPFAM" id="SSF50037">
    <property type="entry name" value="C-terminal domain of transcriptional repressors"/>
    <property type="match status" value="1"/>
</dbReference>
<dbReference type="InterPro" id="IPR052713">
    <property type="entry name" value="FeoA"/>
</dbReference>
<evidence type="ECO:0000313" key="3">
    <source>
        <dbReference type="EMBL" id="VAX39422.1"/>
    </source>
</evidence>
<dbReference type="InterPro" id="IPR038157">
    <property type="entry name" value="FeoA_core_dom"/>
</dbReference>
<reference evidence="3" key="1">
    <citation type="submission" date="2018-06" db="EMBL/GenBank/DDBJ databases">
        <authorList>
            <person name="Zhirakovskaya E."/>
        </authorList>
    </citation>
    <scope>NUCLEOTIDE SEQUENCE</scope>
</reference>
<dbReference type="Gene3D" id="2.30.30.90">
    <property type="match status" value="1"/>
</dbReference>
<feature type="domain" description="Ferrous iron transporter FeoA-like" evidence="2">
    <location>
        <begin position="3"/>
        <end position="75"/>
    </location>
</feature>
<dbReference type="InterPro" id="IPR007167">
    <property type="entry name" value="Fe-transptr_FeoA-like"/>
</dbReference>
<dbReference type="SMART" id="SM00899">
    <property type="entry name" value="FeoA"/>
    <property type="match status" value="1"/>
</dbReference>
<dbReference type="PANTHER" id="PTHR42954">
    <property type="entry name" value="FE(2+) TRANSPORT PROTEIN A"/>
    <property type="match status" value="1"/>
</dbReference>
<evidence type="ECO:0000259" key="2">
    <source>
        <dbReference type="SMART" id="SM00899"/>
    </source>
</evidence>
<dbReference type="GO" id="GO:0046914">
    <property type="term" value="F:transition metal ion binding"/>
    <property type="evidence" value="ECO:0007669"/>
    <property type="project" value="InterPro"/>
</dbReference>
<evidence type="ECO:0000256" key="1">
    <source>
        <dbReference type="ARBA" id="ARBA00023004"/>
    </source>
</evidence>
<dbReference type="InterPro" id="IPR008988">
    <property type="entry name" value="Transcriptional_repressor_C"/>
</dbReference>
<keyword evidence="1" id="KW-0408">Iron</keyword>
<protein>
    <recommendedName>
        <fullName evidence="2">Ferrous iron transporter FeoA-like domain-containing protein</fullName>
    </recommendedName>
</protein>
<gene>
    <name evidence="3" type="ORF">MNBD_PLANCTO03-1859</name>
</gene>
<organism evidence="3">
    <name type="scientific">hydrothermal vent metagenome</name>
    <dbReference type="NCBI Taxonomy" id="652676"/>
    <lineage>
        <taxon>unclassified sequences</taxon>
        <taxon>metagenomes</taxon>
        <taxon>ecological metagenomes</taxon>
    </lineage>
</organism>
<dbReference type="Pfam" id="PF04023">
    <property type="entry name" value="FeoA"/>
    <property type="match status" value="1"/>
</dbReference>
<dbReference type="EMBL" id="UOGK01000235">
    <property type="protein sequence ID" value="VAX39422.1"/>
    <property type="molecule type" value="Genomic_DNA"/>
</dbReference>
<dbReference type="AlphaFoldDB" id="A0A3B1DF46"/>